<evidence type="ECO:0000313" key="2">
    <source>
        <dbReference type="EMBL" id="GAA0394798.1"/>
    </source>
</evidence>
<name>A0ABN0YGL1_9CAUL</name>
<dbReference type="EMBL" id="BAAAEJ010000007">
    <property type="protein sequence ID" value="GAA0394798.1"/>
    <property type="molecule type" value="Genomic_DNA"/>
</dbReference>
<keyword evidence="3" id="KW-1185">Reference proteome</keyword>
<reference evidence="2 3" key="1">
    <citation type="journal article" date="2019" name="Int. J. Syst. Evol. Microbiol.">
        <title>The Global Catalogue of Microorganisms (GCM) 10K type strain sequencing project: providing services to taxonomists for standard genome sequencing and annotation.</title>
        <authorList>
            <consortium name="The Broad Institute Genomics Platform"/>
            <consortium name="The Broad Institute Genome Sequencing Center for Infectious Disease"/>
            <person name="Wu L."/>
            <person name="Ma J."/>
        </authorList>
    </citation>
    <scope>NUCLEOTIDE SEQUENCE [LARGE SCALE GENOMIC DNA]</scope>
    <source>
        <strain evidence="2 3">JCM 13476</strain>
    </source>
</reference>
<dbReference type="Pfam" id="PF16778">
    <property type="entry name" value="Phage_tail_APC"/>
    <property type="match status" value="1"/>
</dbReference>
<sequence>MPQLAFSGSTRAFYDPASWPHDLPSDIVLISMGDHARLLGELSEGRVLDIDADGYPVTTEPAGPDIEQLALLARQRRDADIAAVQWLIERHRGELSLQLTTTLTDEDYLLVHQYVQDLRDVPEQDGFPTDIVWPTLPAELLATGA</sequence>
<organism evidence="2 3">
    <name type="scientific">Brevundimonas terrae</name>
    <dbReference type="NCBI Taxonomy" id="363631"/>
    <lineage>
        <taxon>Bacteria</taxon>
        <taxon>Pseudomonadati</taxon>
        <taxon>Pseudomonadota</taxon>
        <taxon>Alphaproteobacteria</taxon>
        <taxon>Caulobacterales</taxon>
        <taxon>Caulobacteraceae</taxon>
        <taxon>Brevundimonas</taxon>
    </lineage>
</organism>
<gene>
    <name evidence="2" type="ORF">GCM10009093_21720</name>
</gene>
<comment type="caution">
    <text evidence="2">The sequence shown here is derived from an EMBL/GenBank/DDBJ whole genome shotgun (WGS) entry which is preliminary data.</text>
</comment>
<protein>
    <recommendedName>
        <fullName evidence="1">Phage tail assembly chaperone-like domain-containing protein</fullName>
    </recommendedName>
</protein>
<proteinExistence type="predicted"/>
<dbReference type="RefSeq" id="WP_167177599.1">
    <property type="nucleotide sequence ID" value="NZ_BAAAEJ010000007.1"/>
</dbReference>
<evidence type="ECO:0000259" key="1">
    <source>
        <dbReference type="Pfam" id="PF16778"/>
    </source>
</evidence>
<feature type="domain" description="Phage tail assembly chaperone-like" evidence="1">
    <location>
        <begin position="73"/>
        <end position="138"/>
    </location>
</feature>
<accession>A0ABN0YGL1</accession>
<evidence type="ECO:0000313" key="3">
    <source>
        <dbReference type="Proteomes" id="UP001500791"/>
    </source>
</evidence>
<dbReference type="InterPro" id="IPR031893">
    <property type="entry name" value="Phage_tail_APC"/>
</dbReference>
<dbReference type="Proteomes" id="UP001500791">
    <property type="component" value="Unassembled WGS sequence"/>
</dbReference>